<evidence type="ECO:0000256" key="6">
    <source>
        <dbReference type="SAM" id="Phobius"/>
    </source>
</evidence>
<keyword evidence="6" id="KW-0812">Transmembrane</keyword>
<evidence type="ECO:0000259" key="8">
    <source>
        <dbReference type="Pfam" id="PF04377"/>
    </source>
</evidence>
<gene>
    <name evidence="9" type="ORF">X798_06319</name>
</gene>
<dbReference type="InterPro" id="IPR007471">
    <property type="entry name" value="N-end_Aminoacyl_Trfase_N"/>
</dbReference>
<dbReference type="InterPro" id="IPR018472">
    <property type="entry name" value="Ribosomal_mL64"/>
</dbReference>
<proteinExistence type="inferred from homology"/>
<feature type="compositionally biased region" description="Basic and acidic residues" evidence="5">
    <location>
        <begin position="418"/>
        <end position="427"/>
    </location>
</feature>
<dbReference type="InterPro" id="IPR043035">
    <property type="entry name" value="Ribosomal_mL64_sf"/>
</dbReference>
<dbReference type="GO" id="GO:0004057">
    <property type="term" value="F:arginyl-tRNA--protein transferase activity"/>
    <property type="evidence" value="ECO:0007669"/>
    <property type="project" value="UniProtKB-EC"/>
</dbReference>
<evidence type="ECO:0000259" key="7">
    <source>
        <dbReference type="Pfam" id="PF04376"/>
    </source>
</evidence>
<dbReference type="PANTHER" id="PTHR21367">
    <property type="entry name" value="ARGININE-TRNA-PROTEIN TRANSFERASE 1"/>
    <property type="match status" value="1"/>
</dbReference>
<dbReference type="EC" id="2.3.2.8" evidence="2"/>
<evidence type="ECO:0000256" key="2">
    <source>
        <dbReference type="ARBA" id="ARBA00012025"/>
    </source>
</evidence>
<dbReference type="PANTHER" id="PTHR21367:SF1">
    <property type="entry name" value="ARGINYL-TRNA--PROTEIN TRANSFERASE 1"/>
    <property type="match status" value="1"/>
</dbReference>
<accession>A0A238BQ25</accession>
<feature type="domain" description="N-end aminoacyl transferase N-terminal" evidence="7">
    <location>
        <begin position="277"/>
        <end position="374"/>
    </location>
</feature>
<dbReference type="Proteomes" id="UP000242913">
    <property type="component" value="Unassembled WGS sequence"/>
</dbReference>
<dbReference type="Pfam" id="PF04377">
    <property type="entry name" value="ATE_C"/>
    <property type="match status" value="1"/>
</dbReference>
<dbReference type="Gene3D" id="6.10.280.120">
    <property type="entry name" value="Growth arrest and DNA-damage-inducible proteins-interacting protein 1"/>
    <property type="match status" value="1"/>
</dbReference>
<dbReference type="Pfam" id="PF10147">
    <property type="entry name" value="CR6_interact"/>
    <property type="match status" value="1"/>
</dbReference>
<feature type="domain" description="N-end rule aminoacyl transferase C-terminal" evidence="8">
    <location>
        <begin position="509"/>
        <end position="646"/>
    </location>
</feature>
<evidence type="ECO:0000256" key="3">
    <source>
        <dbReference type="ARBA" id="ARBA00022679"/>
    </source>
</evidence>
<dbReference type="GO" id="GO:0005737">
    <property type="term" value="C:cytoplasm"/>
    <property type="evidence" value="ECO:0007669"/>
    <property type="project" value="TreeGrafter"/>
</dbReference>
<dbReference type="InterPro" id="IPR030700">
    <property type="entry name" value="N-end_Aminoacyl_Trfase"/>
</dbReference>
<reference evidence="9 10" key="1">
    <citation type="submission" date="2015-12" db="EMBL/GenBank/DDBJ databases">
        <title>Draft genome of the nematode, Onchocerca flexuosa.</title>
        <authorList>
            <person name="Mitreva M."/>
        </authorList>
    </citation>
    <scope>NUCLEOTIDE SEQUENCE [LARGE SCALE GENOMIC DNA]</scope>
    <source>
        <strain evidence="9">Red Deer</strain>
    </source>
</reference>
<evidence type="ECO:0000313" key="10">
    <source>
        <dbReference type="Proteomes" id="UP000242913"/>
    </source>
</evidence>
<feature type="transmembrane region" description="Helical" evidence="6">
    <location>
        <begin position="224"/>
        <end position="244"/>
    </location>
</feature>
<feature type="region of interest" description="Disordered" evidence="5">
    <location>
        <begin position="30"/>
        <end position="49"/>
    </location>
</feature>
<comment type="similarity">
    <text evidence="1">Belongs to the R-transferase family.</text>
</comment>
<sequence length="733" mass="85703">MMQCGRLSVIINDSRLSVIRYSSFLDAATTAPGPSDATTDSSSNLLEEQCGSKNTKVVSRLTERHRLIAEGRLPPITYEWEKKLWAKRERFGTYGLASGVKPEELWPSIEEIQEEEAIGWYMKYNDVLKDVENAKKSKHAATLARLKEVAALEEKYPEKLKEFLENQKEVVPVKSKQELEAEQRAKDMLEYYGYEILPNDPRFPILFERMTEGKKKTFLLSDSYMIIVVLACNFHIALMSYIYFKQEYLVMSNANDVSMQQQQYSIVEYIGYNEGGSCGYCHREEASPASIGVMGYHLSCEHFNQLLDRGCSRLKISGMWTCSLSVSHYNELLDRGMRRSGKYLYKPVIANTCCPQYTIRLDVNNFRLSRTQKRVLRRMNDFLQKDIRPSERSKISEDNVARKTSGNNAVSSNSQVKKVQDEGKKTLNNDFQNKGKKKKVLRQERAFQKMRDKGINIKEAQKIRQEKEESRRRTLKSFIINYDPQTFKHKLEVRLVDSNSSEFYETFKESFKLYEKYQKIVHHDTRCNKTGYRNFLADSPLFNDERDESKSVALGSYHQQYYLDDHLIAVGVVDILPRCLSAKYLYYNPDYEFLTLGTYTALREIAFTQELAKERPQLHYYYMGFYIHSCQKMCYKKRFRPSDLLCDRSFTWVPLDRCLEMMEKHGERIEAFAPDAPIAEKCPLVSIKCLYKMNVLPYRILLTLPDFKETETFMEEYARIVGPVAREMLLYRK</sequence>
<dbReference type="AlphaFoldDB" id="A0A238BQ25"/>
<keyword evidence="10" id="KW-1185">Reference proteome</keyword>
<keyword evidence="4" id="KW-0012">Acyltransferase</keyword>
<protein>
    <recommendedName>
        <fullName evidence="2">arginyltransferase</fullName>
        <ecNumber evidence="2">2.3.2.8</ecNumber>
    </recommendedName>
</protein>
<organism evidence="9 10">
    <name type="scientific">Onchocerca flexuosa</name>
    <dbReference type="NCBI Taxonomy" id="387005"/>
    <lineage>
        <taxon>Eukaryota</taxon>
        <taxon>Metazoa</taxon>
        <taxon>Ecdysozoa</taxon>
        <taxon>Nematoda</taxon>
        <taxon>Chromadorea</taxon>
        <taxon>Rhabditida</taxon>
        <taxon>Spirurina</taxon>
        <taxon>Spiruromorpha</taxon>
        <taxon>Filarioidea</taxon>
        <taxon>Onchocercidae</taxon>
        <taxon>Onchocerca</taxon>
    </lineage>
</organism>
<keyword evidence="6" id="KW-1133">Transmembrane helix</keyword>
<name>A0A238BQ25_9BILA</name>
<dbReference type="Pfam" id="PF04376">
    <property type="entry name" value="ATE_N"/>
    <property type="match status" value="1"/>
</dbReference>
<dbReference type="OrthoDB" id="74183at2759"/>
<feature type="compositionally biased region" description="Polar residues" evidence="5">
    <location>
        <begin position="36"/>
        <end position="49"/>
    </location>
</feature>
<dbReference type="EMBL" id="KZ270073">
    <property type="protein sequence ID" value="OZC06688.1"/>
    <property type="molecule type" value="Genomic_DNA"/>
</dbReference>
<feature type="compositionally biased region" description="Polar residues" evidence="5">
    <location>
        <begin position="402"/>
        <end position="417"/>
    </location>
</feature>
<dbReference type="InterPro" id="IPR016181">
    <property type="entry name" value="Acyl_CoA_acyltransferase"/>
</dbReference>
<feature type="region of interest" description="Disordered" evidence="5">
    <location>
        <begin position="393"/>
        <end position="439"/>
    </location>
</feature>
<evidence type="ECO:0000256" key="4">
    <source>
        <dbReference type="ARBA" id="ARBA00023315"/>
    </source>
</evidence>
<dbReference type="InterPro" id="IPR007472">
    <property type="entry name" value="N-end_Aminoacyl_Trfase_C"/>
</dbReference>
<evidence type="ECO:0000256" key="5">
    <source>
        <dbReference type="SAM" id="MobiDB-lite"/>
    </source>
</evidence>
<dbReference type="SUPFAM" id="SSF55729">
    <property type="entry name" value="Acyl-CoA N-acyltransferases (Nat)"/>
    <property type="match status" value="1"/>
</dbReference>
<evidence type="ECO:0000313" key="9">
    <source>
        <dbReference type="EMBL" id="OZC06688.1"/>
    </source>
</evidence>
<dbReference type="GO" id="GO:0005634">
    <property type="term" value="C:nucleus"/>
    <property type="evidence" value="ECO:0007669"/>
    <property type="project" value="InterPro"/>
</dbReference>
<keyword evidence="6" id="KW-0472">Membrane</keyword>
<keyword evidence="3" id="KW-0808">Transferase</keyword>
<evidence type="ECO:0000256" key="1">
    <source>
        <dbReference type="ARBA" id="ARBA00009991"/>
    </source>
</evidence>